<dbReference type="Proteomes" id="UP000748752">
    <property type="component" value="Unassembled WGS sequence"/>
</dbReference>
<keyword evidence="2" id="KW-1185">Reference proteome</keyword>
<dbReference type="SUPFAM" id="SSF52980">
    <property type="entry name" value="Restriction endonuclease-like"/>
    <property type="match status" value="1"/>
</dbReference>
<protein>
    <recommendedName>
        <fullName evidence="3">Restriction endonuclease</fullName>
    </recommendedName>
</protein>
<evidence type="ECO:0008006" key="3">
    <source>
        <dbReference type="Google" id="ProtNLM"/>
    </source>
</evidence>
<dbReference type="Pfam" id="PF02923">
    <property type="entry name" value="BamHI"/>
    <property type="match status" value="1"/>
</dbReference>
<accession>A0ABS1CP39</accession>
<evidence type="ECO:0000313" key="1">
    <source>
        <dbReference type="EMBL" id="MBK1633696.1"/>
    </source>
</evidence>
<dbReference type="InterPro" id="IPR004194">
    <property type="entry name" value="Restrct_endonuc_II_BamHI"/>
</dbReference>
<dbReference type="InterPro" id="IPR011335">
    <property type="entry name" value="Restrct_endonuc-II-like"/>
</dbReference>
<organism evidence="1 2">
    <name type="scientific">Thiohalocapsa halophila</name>
    <dbReference type="NCBI Taxonomy" id="69359"/>
    <lineage>
        <taxon>Bacteria</taxon>
        <taxon>Pseudomonadati</taxon>
        <taxon>Pseudomonadota</taxon>
        <taxon>Gammaproteobacteria</taxon>
        <taxon>Chromatiales</taxon>
        <taxon>Chromatiaceae</taxon>
        <taxon>Thiohalocapsa</taxon>
    </lineage>
</organism>
<proteinExistence type="predicted"/>
<gene>
    <name evidence="1" type="ORF">CKO31_23730</name>
</gene>
<name>A0ABS1CP39_9GAMM</name>
<reference evidence="1 2" key="1">
    <citation type="journal article" date="2020" name="Microorganisms">
        <title>Osmotic Adaptation and Compatible Solute Biosynthesis of Phototrophic Bacteria as Revealed from Genome Analyses.</title>
        <authorList>
            <person name="Imhoff J.F."/>
            <person name="Rahn T."/>
            <person name="Kunzel S."/>
            <person name="Keller A."/>
            <person name="Neulinger S.C."/>
        </authorList>
    </citation>
    <scope>NUCLEOTIDE SEQUENCE [LARGE SCALE GENOMIC DNA]</scope>
    <source>
        <strain evidence="1 2">DSM 6210</strain>
    </source>
</reference>
<dbReference type="InterPro" id="IPR011338">
    <property type="entry name" value="BamHI/BglII/BstY"/>
</dbReference>
<sequence>MSLRSWLGKGRTVRLLEHHDILNPELFQRSAALQQAWDDVREAVALTDWPHGSGSFTIYPESGKKSGEGNGVKLIKVPCIRVLRERGWDVEQLPDVGSSVLRTGDLDALKTTPEGFVAFEWETGNISSSHRALNKLFLTMKETATIGSFLVVPSNRLKIYLTDRIGNIGELEPYFGLWRDLTGINGALRIVVVEHNAESFDVPKIPKGADGRALR</sequence>
<dbReference type="EMBL" id="NRRV01000108">
    <property type="protein sequence ID" value="MBK1633696.1"/>
    <property type="molecule type" value="Genomic_DNA"/>
</dbReference>
<evidence type="ECO:0000313" key="2">
    <source>
        <dbReference type="Proteomes" id="UP000748752"/>
    </source>
</evidence>
<dbReference type="Gene3D" id="3.40.91.20">
    <property type="match status" value="1"/>
</dbReference>
<comment type="caution">
    <text evidence="1">The sequence shown here is derived from an EMBL/GenBank/DDBJ whole genome shotgun (WGS) entry which is preliminary data.</text>
</comment>